<feature type="transmembrane region" description="Helical" evidence="1">
    <location>
        <begin position="305"/>
        <end position="324"/>
    </location>
</feature>
<feature type="transmembrane region" description="Helical" evidence="1">
    <location>
        <begin position="344"/>
        <end position="364"/>
    </location>
</feature>
<reference evidence="3 4" key="1">
    <citation type="submission" date="2019-05" db="EMBL/GenBank/DDBJ databases">
        <authorList>
            <person name="Pankratov T."/>
            <person name="Grouzdev D."/>
        </authorList>
    </citation>
    <scope>NUCLEOTIDE SEQUENCE [LARGE SCALE GENOMIC DNA]</scope>
    <source>
        <strain evidence="3 4">KEBCLARHB70R</strain>
    </source>
</reference>
<dbReference type="InterPro" id="IPR050879">
    <property type="entry name" value="Acyltransferase_3"/>
</dbReference>
<evidence type="ECO:0000313" key="3">
    <source>
        <dbReference type="EMBL" id="TLU73832.1"/>
    </source>
</evidence>
<dbReference type="PANTHER" id="PTHR23028:SF53">
    <property type="entry name" value="ACYL_TRANSF_3 DOMAIN-CONTAINING PROTEIN"/>
    <property type="match status" value="1"/>
</dbReference>
<dbReference type="GO" id="GO:0000271">
    <property type="term" value="P:polysaccharide biosynthetic process"/>
    <property type="evidence" value="ECO:0007669"/>
    <property type="project" value="TreeGrafter"/>
</dbReference>
<protein>
    <submittedName>
        <fullName evidence="3">Acyltransferase</fullName>
    </submittedName>
</protein>
<keyword evidence="1" id="KW-0812">Transmembrane</keyword>
<feature type="transmembrane region" description="Helical" evidence="1">
    <location>
        <begin position="120"/>
        <end position="140"/>
    </location>
</feature>
<feature type="domain" description="Acyltransferase 3" evidence="2">
    <location>
        <begin position="59"/>
        <end position="359"/>
    </location>
</feature>
<feature type="transmembrane region" description="Helical" evidence="1">
    <location>
        <begin position="66"/>
        <end position="86"/>
    </location>
</feature>
<dbReference type="Proteomes" id="UP000305654">
    <property type="component" value="Unassembled WGS sequence"/>
</dbReference>
<keyword evidence="1" id="KW-1133">Transmembrane helix</keyword>
<comment type="caution">
    <text evidence="3">The sequence shown here is derived from an EMBL/GenBank/DDBJ whole genome shotgun (WGS) entry which is preliminary data.</text>
</comment>
<keyword evidence="4" id="KW-1185">Reference proteome</keyword>
<evidence type="ECO:0000259" key="2">
    <source>
        <dbReference type="Pfam" id="PF01757"/>
    </source>
</evidence>
<gene>
    <name evidence="3" type="ORF">FE263_00925</name>
</gene>
<keyword evidence="3" id="KW-0012">Acyltransferase</keyword>
<dbReference type="GO" id="GO:0016747">
    <property type="term" value="F:acyltransferase activity, transferring groups other than amino-acyl groups"/>
    <property type="evidence" value="ECO:0007669"/>
    <property type="project" value="InterPro"/>
</dbReference>
<feature type="transmembrane region" description="Helical" evidence="1">
    <location>
        <begin position="202"/>
        <end position="219"/>
    </location>
</feature>
<keyword evidence="1" id="KW-0472">Membrane</keyword>
<dbReference type="AlphaFoldDB" id="A0A5R9J8C1"/>
<proteinExistence type="predicted"/>
<keyword evidence="3" id="KW-0808">Transferase</keyword>
<dbReference type="GO" id="GO:0016020">
    <property type="term" value="C:membrane"/>
    <property type="evidence" value="ECO:0007669"/>
    <property type="project" value="TreeGrafter"/>
</dbReference>
<name>A0A5R9J8C1_9PROT</name>
<dbReference type="Pfam" id="PF01757">
    <property type="entry name" value="Acyl_transf_3"/>
    <property type="match status" value="1"/>
</dbReference>
<dbReference type="EMBL" id="VCDI01000001">
    <property type="protein sequence ID" value="TLU73832.1"/>
    <property type="molecule type" value="Genomic_DNA"/>
</dbReference>
<organism evidence="3 4">
    <name type="scientific">Lichenicoccus roseus</name>
    <dbReference type="NCBI Taxonomy" id="2683649"/>
    <lineage>
        <taxon>Bacteria</taxon>
        <taxon>Pseudomonadati</taxon>
        <taxon>Pseudomonadota</taxon>
        <taxon>Alphaproteobacteria</taxon>
        <taxon>Acetobacterales</taxon>
        <taxon>Acetobacteraceae</taxon>
        <taxon>Lichenicoccus</taxon>
    </lineage>
</organism>
<dbReference type="OrthoDB" id="9796461at2"/>
<dbReference type="PANTHER" id="PTHR23028">
    <property type="entry name" value="ACETYLTRANSFERASE"/>
    <property type="match status" value="1"/>
</dbReference>
<evidence type="ECO:0000313" key="4">
    <source>
        <dbReference type="Proteomes" id="UP000305654"/>
    </source>
</evidence>
<dbReference type="InterPro" id="IPR002656">
    <property type="entry name" value="Acyl_transf_3_dom"/>
</dbReference>
<accession>A0A5R9J8C1</accession>
<sequence length="395" mass="43777">MLIAGMDRHGSWPTMSSARRSVIGNRADHGDAGAGDPEAGSIGFRLALPVSHSHPSRLAYLDGWRGLSIIVVLAGHFLGNILLALGHLGVEMFFVLSGRLMAQILFVEQFPLREFYRRRIARILPAMTAFIAISLVVFHYDPYLGARLKLAIASQALVYNFVGAAGHRSPVFDHVWSLCIEEHSYILLAILAWMVRRGRMTLRPALLVIAALSMLDGIFSELVLRQGWFTAYWRTDAHIASIVVSAWLFLTLRDRRPVPAWISPASAVLGISTFANGTPEYLYVTVGTSLLAIAVATLDTTWSGIRAILSMRVLTMAGTLSYSVYLWQQPFYQIAVWKLRLPPGWAVCFLIPAVACGIMSYVLVERPCRRWLNSLDLPMVPRRPVPRATGAVADH</sequence>
<evidence type="ECO:0000256" key="1">
    <source>
        <dbReference type="SAM" id="Phobius"/>
    </source>
</evidence>
<feature type="transmembrane region" description="Helical" evidence="1">
    <location>
        <begin position="281"/>
        <end position="298"/>
    </location>
</feature>